<evidence type="ECO:0000313" key="2">
    <source>
        <dbReference type="Proteomes" id="UP000827092"/>
    </source>
</evidence>
<keyword evidence="2" id="KW-1185">Reference proteome</keyword>
<dbReference type="Proteomes" id="UP000827092">
    <property type="component" value="Unassembled WGS sequence"/>
</dbReference>
<name>A0AAV6TH64_9ARAC</name>
<dbReference type="EMBL" id="JAFNEN010004766">
    <property type="protein sequence ID" value="KAG8170853.1"/>
    <property type="molecule type" value="Genomic_DNA"/>
</dbReference>
<organism evidence="1 2">
    <name type="scientific">Oedothorax gibbosus</name>
    <dbReference type="NCBI Taxonomy" id="931172"/>
    <lineage>
        <taxon>Eukaryota</taxon>
        <taxon>Metazoa</taxon>
        <taxon>Ecdysozoa</taxon>
        <taxon>Arthropoda</taxon>
        <taxon>Chelicerata</taxon>
        <taxon>Arachnida</taxon>
        <taxon>Araneae</taxon>
        <taxon>Araneomorphae</taxon>
        <taxon>Entelegynae</taxon>
        <taxon>Araneoidea</taxon>
        <taxon>Linyphiidae</taxon>
        <taxon>Erigoninae</taxon>
        <taxon>Oedothorax</taxon>
    </lineage>
</organism>
<evidence type="ECO:0000313" key="1">
    <source>
        <dbReference type="EMBL" id="KAG8170853.1"/>
    </source>
</evidence>
<proteinExistence type="predicted"/>
<reference evidence="1 2" key="1">
    <citation type="journal article" date="2022" name="Nat. Ecol. Evol.">
        <title>A masculinizing supergene underlies an exaggerated male reproductive morph in a spider.</title>
        <authorList>
            <person name="Hendrickx F."/>
            <person name="De Corte Z."/>
            <person name="Sonet G."/>
            <person name="Van Belleghem S.M."/>
            <person name="Kostlbacher S."/>
            <person name="Vangestel C."/>
        </authorList>
    </citation>
    <scope>NUCLEOTIDE SEQUENCE [LARGE SCALE GENOMIC DNA]</scope>
    <source>
        <strain evidence="1">W744_W776</strain>
    </source>
</reference>
<dbReference type="AlphaFoldDB" id="A0AAV6TH64"/>
<comment type="caution">
    <text evidence="1">The sequence shown here is derived from an EMBL/GenBank/DDBJ whole genome shotgun (WGS) entry which is preliminary data.</text>
</comment>
<gene>
    <name evidence="1" type="ORF">JTE90_019628</name>
</gene>
<sequence>MIGRADIEGSKKKRRYERLACHEPVYPWYGRRHENYHYLHGFSRANKRRTGHRKRRGALRETASLSRYEPIPGTRNSYKEKITLPRVLRDVPSAVALTALGPEGPISVSGLGHINPIPFPVGSETNTALCLQFRQTFSLRNGFLRSLRTGTDPC</sequence>
<accession>A0AAV6TH64</accession>
<protein>
    <submittedName>
        <fullName evidence="1">Uncharacterized protein</fullName>
    </submittedName>
</protein>